<gene>
    <name evidence="1" type="ORF">OXU80_10950</name>
</gene>
<keyword evidence="1" id="KW-0378">Hydrolase</keyword>
<keyword evidence="1" id="KW-0326">Glycosidase</keyword>
<protein>
    <submittedName>
        <fullName evidence="1">Pseudouridine-5'-phosphate glycosidase</fullName>
    </submittedName>
</protein>
<evidence type="ECO:0000313" key="1">
    <source>
        <dbReference type="EMBL" id="WAJ30683.1"/>
    </source>
</evidence>
<proteinExistence type="predicted"/>
<name>A0ACD4NV14_9HYPH</name>
<dbReference type="EMBL" id="CP113520">
    <property type="protein sequence ID" value="WAJ30683.1"/>
    <property type="molecule type" value="Genomic_DNA"/>
</dbReference>
<evidence type="ECO:0000313" key="2">
    <source>
        <dbReference type="Proteomes" id="UP001163223"/>
    </source>
</evidence>
<sequence>MNDLITLSAEVADALAAKRPVVALESTIITHGMPWPRNLEMARRVEGVIRDNGAVPATIAVIDGRIHAGLDDATLETLAQTSDALKLSRADLAYAVHAGRTGATTVAATMIGARLAGVDVFATGGIGGVHRGASESFDISADLEELSKTDTIVVCAGAKAILDLEKTLEVLETKGVPVIGYGTDELPAFWSRTSGLAAPLRFDSAAEIAGFAGTRRRLGLAGGVLVANPVPEAAAIDAAVVKTWIDAALAEAEARGIKGKAVTPFLLSKMFDLSEGRSLETNIALVLNNAELAAKIAVALARERGAA</sequence>
<dbReference type="Proteomes" id="UP001163223">
    <property type="component" value="Chromosome"/>
</dbReference>
<accession>A0ACD4NV14</accession>
<keyword evidence="2" id="KW-1185">Reference proteome</keyword>
<organism evidence="1 2">
    <name type="scientific">Antarcticirhabdus aurantiaca</name>
    <dbReference type="NCBI Taxonomy" id="2606717"/>
    <lineage>
        <taxon>Bacteria</taxon>
        <taxon>Pseudomonadati</taxon>
        <taxon>Pseudomonadota</taxon>
        <taxon>Alphaproteobacteria</taxon>
        <taxon>Hyphomicrobiales</taxon>
        <taxon>Aurantimonadaceae</taxon>
        <taxon>Antarcticirhabdus</taxon>
    </lineage>
</organism>
<reference evidence="1" key="1">
    <citation type="submission" date="2022-11" db="EMBL/GenBank/DDBJ databases">
        <title>beta-Carotene-producing bacterium, Jeongeuplla avenae sp. nov., alleviates the salt stress of Arabidopsis seedlings.</title>
        <authorList>
            <person name="Jiang L."/>
            <person name="Lee J."/>
        </authorList>
    </citation>
    <scope>NUCLEOTIDE SEQUENCE</scope>
    <source>
        <strain evidence="1">DY_R2A_6</strain>
    </source>
</reference>